<dbReference type="AlphaFoldDB" id="A0A0R0M9C7"/>
<accession>A0A0R0M9C7</accession>
<organism evidence="1 2">
    <name type="scientific">Pseudoloma neurophilia</name>
    <dbReference type="NCBI Taxonomy" id="146866"/>
    <lineage>
        <taxon>Eukaryota</taxon>
        <taxon>Fungi</taxon>
        <taxon>Fungi incertae sedis</taxon>
        <taxon>Microsporidia</taxon>
        <taxon>Pseudoloma</taxon>
    </lineage>
</organism>
<sequence>MRSSDFYKGAQSEPLEIFDTKQLIDTPTTHAISKKMLSIIK</sequence>
<proteinExistence type="predicted"/>
<evidence type="ECO:0000313" key="1">
    <source>
        <dbReference type="EMBL" id="KRH94907.1"/>
    </source>
</evidence>
<dbReference type="EMBL" id="LGUB01000018">
    <property type="protein sequence ID" value="KRH94907.1"/>
    <property type="molecule type" value="Genomic_DNA"/>
</dbReference>
<protein>
    <submittedName>
        <fullName evidence="1">Uncharacterized protein</fullName>
    </submittedName>
</protein>
<comment type="caution">
    <text evidence="1">The sequence shown here is derived from an EMBL/GenBank/DDBJ whole genome shotgun (WGS) entry which is preliminary data.</text>
</comment>
<dbReference type="VEuPathDB" id="MicrosporidiaDB:M153_11200010655"/>
<evidence type="ECO:0000313" key="2">
    <source>
        <dbReference type="Proteomes" id="UP000051530"/>
    </source>
</evidence>
<dbReference type="Proteomes" id="UP000051530">
    <property type="component" value="Unassembled WGS sequence"/>
</dbReference>
<gene>
    <name evidence="1" type="ORF">M153_11200010655</name>
</gene>
<reference evidence="1 2" key="1">
    <citation type="submission" date="2015-07" db="EMBL/GenBank/DDBJ databases">
        <title>The genome of Pseudoloma neurophilia, a relevant intracellular parasite of the zebrafish.</title>
        <authorList>
            <person name="Ndikumana S."/>
            <person name="Pelin A."/>
            <person name="Sanders J."/>
            <person name="Corradi N."/>
        </authorList>
    </citation>
    <scope>NUCLEOTIDE SEQUENCE [LARGE SCALE GENOMIC DNA]</scope>
    <source>
        <strain evidence="1 2">MK1</strain>
    </source>
</reference>
<name>A0A0R0M9C7_9MICR</name>
<keyword evidence="2" id="KW-1185">Reference proteome</keyword>